<proteinExistence type="predicted"/>
<dbReference type="PANTHER" id="PTHR46068">
    <property type="entry name" value="PROTEIN CBG27172"/>
    <property type="match status" value="1"/>
</dbReference>
<dbReference type="SUPFAM" id="SSF46689">
    <property type="entry name" value="Homeodomain-like"/>
    <property type="match status" value="1"/>
</dbReference>
<dbReference type="PANTHER" id="PTHR46068:SF1">
    <property type="entry name" value="TRANSPOSASE IS30-LIKE HTH DOMAIN-CONTAINING PROTEIN"/>
    <property type="match status" value="1"/>
</dbReference>
<dbReference type="AlphaFoldDB" id="A0A820X0R9"/>
<dbReference type="InterPro" id="IPR036397">
    <property type="entry name" value="RNaseH_sf"/>
</dbReference>
<sequence length="509" mass="59388">MKSKELQQLVLSKHESGDSIAKIFRDLNGAISYDTVRRWCNMIEKTGAIQLSAPPGPPRIIRTKQMFEKVKSRLKQKKKVSSRILAHAISISRTSVRRILRDDRQYHAYKMRVVPLLEGVFPLVILGKESMNHERYIKNVLPVALKYGNEMFGNDWIFQQENATAHTHILTQQWSQEHFPMFIDKDHWPQNSPDLNPLDYCIWDEFVSHINWNNIQLKSKDMQEVGKAKFENGHGPTKIYRDLAGVVSLQTIKLWIKKVRNTGSIELSSPPGRPRTARTKANILKAVFIEFYKRVKFANWVLNNYTKSDITRWLFSDEKYFDLNGICNNQNDRIWAISREEADKRVAIYETTKFPVKVMVRLGVYSEGLSAQVIFEDGPMDTQRYIDEVLPIALECGNEMLGEHCTYQQDGARPHIHYFSQKWSIDHFPSFISKDRCPPNSPDLCTFDYSSWNELGKLMNWKKITTEELLIQEIKHSVKKIEKEEILNSVNDFTKWLRIIKETGGEYVR</sequence>
<accession>A0A820X0R9</accession>
<gene>
    <name evidence="1" type="ORF">TSG867_LOCUS22639</name>
</gene>
<dbReference type="EMBL" id="CAJOBQ010001868">
    <property type="protein sequence ID" value="CAF4522071.1"/>
    <property type="molecule type" value="Genomic_DNA"/>
</dbReference>
<dbReference type="InterPro" id="IPR009057">
    <property type="entry name" value="Homeodomain-like_sf"/>
</dbReference>
<protein>
    <recommendedName>
        <fullName evidence="3">Transposase</fullName>
    </recommendedName>
</protein>
<evidence type="ECO:0000313" key="1">
    <source>
        <dbReference type="EMBL" id="CAF4522071.1"/>
    </source>
</evidence>
<dbReference type="GO" id="GO:0003676">
    <property type="term" value="F:nucleic acid binding"/>
    <property type="evidence" value="ECO:0007669"/>
    <property type="project" value="InterPro"/>
</dbReference>
<evidence type="ECO:0000313" key="2">
    <source>
        <dbReference type="Proteomes" id="UP000663862"/>
    </source>
</evidence>
<name>A0A820X0R9_9BILA</name>
<organism evidence="1 2">
    <name type="scientific">Rotaria socialis</name>
    <dbReference type="NCBI Taxonomy" id="392032"/>
    <lineage>
        <taxon>Eukaryota</taxon>
        <taxon>Metazoa</taxon>
        <taxon>Spiralia</taxon>
        <taxon>Gnathifera</taxon>
        <taxon>Rotifera</taxon>
        <taxon>Eurotatoria</taxon>
        <taxon>Bdelloidea</taxon>
        <taxon>Philodinida</taxon>
        <taxon>Philodinidae</taxon>
        <taxon>Rotaria</taxon>
    </lineage>
</organism>
<dbReference type="Gene3D" id="3.30.420.10">
    <property type="entry name" value="Ribonuclease H-like superfamily/Ribonuclease H"/>
    <property type="match status" value="2"/>
</dbReference>
<dbReference type="Proteomes" id="UP000663862">
    <property type="component" value="Unassembled WGS sequence"/>
</dbReference>
<evidence type="ECO:0008006" key="3">
    <source>
        <dbReference type="Google" id="ProtNLM"/>
    </source>
</evidence>
<comment type="caution">
    <text evidence="1">The sequence shown here is derived from an EMBL/GenBank/DDBJ whole genome shotgun (WGS) entry which is preliminary data.</text>
</comment>
<reference evidence="1" key="1">
    <citation type="submission" date="2021-02" db="EMBL/GenBank/DDBJ databases">
        <authorList>
            <person name="Nowell W R."/>
        </authorList>
    </citation>
    <scope>NUCLEOTIDE SEQUENCE</scope>
</reference>